<evidence type="ECO:0000313" key="4">
    <source>
        <dbReference type="Proteomes" id="UP001597417"/>
    </source>
</evidence>
<name>A0ABW5FMW4_9PSEU</name>
<dbReference type="EMBL" id="JBHUKR010000006">
    <property type="protein sequence ID" value="MFD2416378.1"/>
    <property type="molecule type" value="Genomic_DNA"/>
</dbReference>
<gene>
    <name evidence="3" type="ORF">ACFSXZ_08550</name>
</gene>
<evidence type="ECO:0000313" key="3">
    <source>
        <dbReference type="EMBL" id="MFD2416378.1"/>
    </source>
</evidence>
<dbReference type="Proteomes" id="UP001597417">
    <property type="component" value="Unassembled WGS sequence"/>
</dbReference>
<feature type="domain" description="eCIS core" evidence="2">
    <location>
        <begin position="84"/>
        <end position="161"/>
    </location>
</feature>
<reference evidence="4" key="1">
    <citation type="journal article" date="2019" name="Int. J. Syst. Evol. Microbiol.">
        <title>The Global Catalogue of Microorganisms (GCM) 10K type strain sequencing project: providing services to taxonomists for standard genome sequencing and annotation.</title>
        <authorList>
            <consortium name="The Broad Institute Genomics Platform"/>
            <consortium name="The Broad Institute Genome Sequencing Center for Infectious Disease"/>
            <person name="Wu L."/>
            <person name="Ma J."/>
        </authorList>
    </citation>
    <scope>NUCLEOTIDE SEQUENCE [LARGE SCALE GENOMIC DNA]</scope>
    <source>
        <strain evidence="4">CGMCC 4.7645</strain>
    </source>
</reference>
<accession>A0ABW5FMW4</accession>
<dbReference type="Pfam" id="PF13699">
    <property type="entry name" value="eCIS_core"/>
    <property type="match status" value="1"/>
</dbReference>
<feature type="region of interest" description="Disordered" evidence="1">
    <location>
        <begin position="1"/>
        <end position="30"/>
    </location>
</feature>
<proteinExistence type="predicted"/>
<feature type="region of interest" description="Disordered" evidence="1">
    <location>
        <begin position="58"/>
        <end position="85"/>
    </location>
</feature>
<evidence type="ECO:0000259" key="2">
    <source>
        <dbReference type="Pfam" id="PF13699"/>
    </source>
</evidence>
<organism evidence="3 4">
    <name type="scientific">Amycolatopsis pigmentata</name>
    <dbReference type="NCBI Taxonomy" id="450801"/>
    <lineage>
        <taxon>Bacteria</taxon>
        <taxon>Bacillati</taxon>
        <taxon>Actinomycetota</taxon>
        <taxon>Actinomycetes</taxon>
        <taxon>Pseudonocardiales</taxon>
        <taxon>Pseudonocardiaceae</taxon>
        <taxon>Amycolatopsis</taxon>
    </lineage>
</organism>
<dbReference type="InterPro" id="IPR025295">
    <property type="entry name" value="eCIS_core_dom"/>
</dbReference>
<evidence type="ECO:0000256" key="1">
    <source>
        <dbReference type="SAM" id="MobiDB-lite"/>
    </source>
</evidence>
<dbReference type="RefSeq" id="WP_378263111.1">
    <property type="nucleotide sequence ID" value="NZ_JBHUKR010000006.1"/>
</dbReference>
<sequence length="206" mass="22217">MTHAHEPSRKVDGHAAPTAAPRRETSAVPVPSVVFLSDVPELQRSLGNAVVARMLTARRRQKDQTDEQAPASAVGDVLTSPGKPLEEPVRREMESRIGADFSDVRLHTDSTAHTAAESVRADAFTSGRHIVFQRGRYDTTSAAGKHMLAHELTHVVQQRSGPVAGTDTGDGLRVSHPSDAFERAAEATATRVMNDPVPEEDEFRGA</sequence>
<feature type="compositionally biased region" description="Basic and acidic residues" evidence="1">
    <location>
        <begin position="1"/>
        <end position="13"/>
    </location>
</feature>
<protein>
    <submittedName>
        <fullName evidence="3">DUF4157 domain-containing protein</fullName>
    </submittedName>
</protein>
<keyword evidence="4" id="KW-1185">Reference proteome</keyword>
<comment type="caution">
    <text evidence="3">The sequence shown here is derived from an EMBL/GenBank/DDBJ whole genome shotgun (WGS) entry which is preliminary data.</text>
</comment>